<organism evidence="2 3">
    <name type="scientific">Halobacteriovorax vibrionivorans</name>
    <dbReference type="NCBI Taxonomy" id="2152716"/>
    <lineage>
        <taxon>Bacteria</taxon>
        <taxon>Pseudomonadati</taxon>
        <taxon>Bdellovibrionota</taxon>
        <taxon>Bacteriovoracia</taxon>
        <taxon>Bacteriovoracales</taxon>
        <taxon>Halobacteriovoraceae</taxon>
        <taxon>Halobacteriovorax</taxon>
    </lineage>
</organism>
<keyword evidence="3" id="KW-1185">Reference proteome</keyword>
<evidence type="ECO:0000313" key="3">
    <source>
        <dbReference type="Proteomes" id="UP000443582"/>
    </source>
</evidence>
<accession>A0ABY0IHN8</accession>
<feature type="transmembrane region" description="Helical" evidence="1">
    <location>
        <begin position="21"/>
        <end position="39"/>
    </location>
</feature>
<name>A0ABY0IHN8_9BACT</name>
<dbReference type="PANTHER" id="PTHR36832:SF1">
    <property type="entry name" value="SLR1174 PROTEIN"/>
    <property type="match status" value="1"/>
</dbReference>
<dbReference type="Proteomes" id="UP000443582">
    <property type="component" value="Unassembled WGS sequence"/>
</dbReference>
<evidence type="ECO:0000256" key="1">
    <source>
        <dbReference type="SAM" id="Phobius"/>
    </source>
</evidence>
<evidence type="ECO:0008006" key="4">
    <source>
        <dbReference type="Google" id="ProtNLM"/>
    </source>
</evidence>
<feature type="transmembrane region" description="Helical" evidence="1">
    <location>
        <begin position="144"/>
        <end position="165"/>
    </location>
</feature>
<protein>
    <recommendedName>
        <fullName evidence="4">ABC transporter permease</fullName>
    </recommendedName>
</protein>
<keyword evidence="1" id="KW-0812">Transmembrane</keyword>
<comment type="caution">
    <text evidence="2">The sequence shown here is derived from an EMBL/GenBank/DDBJ whole genome shotgun (WGS) entry which is preliminary data.</text>
</comment>
<proteinExistence type="predicted"/>
<dbReference type="RefSeq" id="WP_114705415.1">
    <property type="nucleotide sequence ID" value="NZ_QDKL01000001.1"/>
</dbReference>
<gene>
    <name evidence="2" type="ORF">DAY19_01485</name>
</gene>
<dbReference type="InterPro" id="IPR010390">
    <property type="entry name" value="ABC-2_transporter-like"/>
</dbReference>
<reference evidence="3" key="1">
    <citation type="journal article" date="2019" name="Int. J. Syst. Evol. Microbiol.">
        <title>Halobacteriovorax valvorus sp. nov., a novel prokaryotic predator isolated from coastal seawater of China.</title>
        <authorList>
            <person name="Chen M.-X."/>
        </authorList>
    </citation>
    <scope>NUCLEOTIDE SEQUENCE [LARGE SCALE GENOMIC DNA]</scope>
    <source>
        <strain evidence="3">BL9</strain>
    </source>
</reference>
<sequence length="265" mass="30649">MSNLIKWWQTIKISVVKYTAYRLNFFLQIIGPAIVFLFIKYNLWTAIFESTGLDTIKGYTLSAMLTYHVWAFVVSQLAQGHTALNLALDIRMGRISTYLIYPFNFWEFHTASFIGFQMIQLCVTGFAIFFFSLVGILPNIDFITLLNGVAVCLFVSLFWFSLQYLTGVMAFWLEETWILRVMLQMITVFLSGAIIPLELYPDFFREILMYTPFPYLTYYPIKVFMGEPVSYSTFFSVLGPWLIGVSVICTLVWKRGIKLYTAAGM</sequence>
<feature type="transmembrane region" description="Helical" evidence="1">
    <location>
        <begin position="177"/>
        <end position="195"/>
    </location>
</feature>
<dbReference type="EMBL" id="QDKL01000001">
    <property type="protein sequence ID" value="RZF22469.1"/>
    <property type="molecule type" value="Genomic_DNA"/>
</dbReference>
<dbReference type="PANTHER" id="PTHR36832">
    <property type="entry name" value="SLR1174 PROTEIN-RELATED"/>
    <property type="match status" value="1"/>
</dbReference>
<dbReference type="Pfam" id="PF06182">
    <property type="entry name" value="ABC2_membrane_6"/>
    <property type="match status" value="1"/>
</dbReference>
<keyword evidence="1" id="KW-1133">Transmembrane helix</keyword>
<feature type="transmembrane region" description="Helical" evidence="1">
    <location>
        <begin position="113"/>
        <end position="137"/>
    </location>
</feature>
<feature type="transmembrane region" description="Helical" evidence="1">
    <location>
        <begin position="231"/>
        <end position="253"/>
    </location>
</feature>
<evidence type="ECO:0000313" key="2">
    <source>
        <dbReference type="EMBL" id="RZF22469.1"/>
    </source>
</evidence>
<keyword evidence="1" id="KW-0472">Membrane</keyword>